<feature type="region of interest" description="Disordered" evidence="2">
    <location>
        <begin position="76"/>
        <end position="130"/>
    </location>
</feature>
<dbReference type="PROSITE" id="PS50118">
    <property type="entry name" value="HMG_BOX_2"/>
    <property type="match status" value="1"/>
</dbReference>
<gene>
    <name evidence="4" type="ORF">FB567DRAFT_513987</name>
</gene>
<dbReference type="SUPFAM" id="SSF47095">
    <property type="entry name" value="HMG-box"/>
    <property type="match status" value="2"/>
</dbReference>
<dbReference type="AlphaFoldDB" id="A0A8K0W4S9"/>
<evidence type="ECO:0000256" key="2">
    <source>
        <dbReference type="SAM" id="MobiDB-lite"/>
    </source>
</evidence>
<proteinExistence type="predicted"/>
<dbReference type="CDD" id="cd00084">
    <property type="entry name" value="HMG-box_SF"/>
    <property type="match status" value="1"/>
</dbReference>
<reference evidence="4" key="1">
    <citation type="journal article" date="2021" name="Nat. Commun.">
        <title>Genetic determinants of endophytism in the Arabidopsis root mycobiome.</title>
        <authorList>
            <person name="Mesny F."/>
            <person name="Miyauchi S."/>
            <person name="Thiergart T."/>
            <person name="Pickel B."/>
            <person name="Atanasova L."/>
            <person name="Karlsson M."/>
            <person name="Huettel B."/>
            <person name="Barry K.W."/>
            <person name="Haridas S."/>
            <person name="Chen C."/>
            <person name="Bauer D."/>
            <person name="Andreopoulos W."/>
            <person name="Pangilinan J."/>
            <person name="LaButti K."/>
            <person name="Riley R."/>
            <person name="Lipzen A."/>
            <person name="Clum A."/>
            <person name="Drula E."/>
            <person name="Henrissat B."/>
            <person name="Kohler A."/>
            <person name="Grigoriev I.V."/>
            <person name="Martin F.M."/>
            <person name="Hacquard S."/>
        </authorList>
    </citation>
    <scope>NUCLEOTIDE SEQUENCE</scope>
    <source>
        <strain evidence="4">MPI-SDFR-AT-0120</strain>
    </source>
</reference>
<feature type="compositionally biased region" description="Basic residues" evidence="2">
    <location>
        <begin position="76"/>
        <end position="86"/>
    </location>
</feature>
<dbReference type="GO" id="GO:0003677">
    <property type="term" value="F:DNA binding"/>
    <property type="evidence" value="ECO:0007669"/>
    <property type="project" value="UniProtKB-UniRule"/>
</dbReference>
<evidence type="ECO:0000259" key="3">
    <source>
        <dbReference type="PROSITE" id="PS50118"/>
    </source>
</evidence>
<feature type="compositionally biased region" description="Basic residues" evidence="2">
    <location>
        <begin position="110"/>
        <end position="130"/>
    </location>
</feature>
<evidence type="ECO:0000313" key="4">
    <source>
        <dbReference type="EMBL" id="KAH7096006.1"/>
    </source>
</evidence>
<evidence type="ECO:0000256" key="1">
    <source>
        <dbReference type="PROSITE-ProRule" id="PRU00267"/>
    </source>
</evidence>
<feature type="DNA-binding region" description="HMG box" evidence="1">
    <location>
        <begin position="264"/>
        <end position="330"/>
    </location>
</feature>
<dbReference type="InterPro" id="IPR036910">
    <property type="entry name" value="HMG_box_dom_sf"/>
</dbReference>
<feature type="domain" description="HMG box" evidence="3">
    <location>
        <begin position="264"/>
        <end position="330"/>
    </location>
</feature>
<keyword evidence="5" id="KW-1185">Reference proteome</keyword>
<dbReference type="OrthoDB" id="1919336at2759"/>
<dbReference type="Proteomes" id="UP000813461">
    <property type="component" value="Unassembled WGS sequence"/>
</dbReference>
<dbReference type="InterPro" id="IPR009071">
    <property type="entry name" value="HMG_box_dom"/>
</dbReference>
<organism evidence="4 5">
    <name type="scientific">Paraphoma chrysanthemicola</name>
    <dbReference type="NCBI Taxonomy" id="798071"/>
    <lineage>
        <taxon>Eukaryota</taxon>
        <taxon>Fungi</taxon>
        <taxon>Dikarya</taxon>
        <taxon>Ascomycota</taxon>
        <taxon>Pezizomycotina</taxon>
        <taxon>Dothideomycetes</taxon>
        <taxon>Pleosporomycetidae</taxon>
        <taxon>Pleosporales</taxon>
        <taxon>Pleosporineae</taxon>
        <taxon>Phaeosphaeriaceae</taxon>
        <taxon>Paraphoma</taxon>
    </lineage>
</organism>
<dbReference type="Gene3D" id="1.10.30.10">
    <property type="entry name" value="High mobility group box domain"/>
    <property type="match status" value="2"/>
</dbReference>
<protein>
    <recommendedName>
        <fullName evidence="3">HMG box domain-containing protein</fullName>
    </recommendedName>
</protein>
<dbReference type="SMART" id="SM00398">
    <property type="entry name" value="HMG"/>
    <property type="match status" value="2"/>
</dbReference>
<name>A0A8K0W4S9_9PLEO</name>
<evidence type="ECO:0000313" key="5">
    <source>
        <dbReference type="Proteomes" id="UP000813461"/>
    </source>
</evidence>
<keyword evidence="1" id="KW-0238">DNA-binding</keyword>
<accession>A0A8K0W4S9</accession>
<sequence>MLLQGALGRMTVPNSAARNLPQLARLLQRALLSRNASSQPAVRALSRAYTSALQGRRSYATTAAATKPTATVRRAVKAKAAKKAPSKAKATPKTTKAAKKPATKTAASKAKPKPKKATAKKPAPKKRVKKVLTPEEKQKVLVKELRKIALKEPVTHTAVTAYQCYIGEMTKSATKTGATASSGLIEASRKFKELTPAEIEHYNHIAQERTVAKRAEFRAWIQSHTPQQILDANNARKRLRRIVKTGKGRKFPAHTLKLEDDRQPKRLRNAYTLFFSERRTSGDFKGISTIDASKLIAAEWKALSEGEKKKYRDEQVVDQARYEREKTAAY</sequence>
<dbReference type="EMBL" id="JAGMVJ010000001">
    <property type="protein sequence ID" value="KAH7096006.1"/>
    <property type="molecule type" value="Genomic_DNA"/>
</dbReference>
<keyword evidence="1" id="KW-0539">Nucleus</keyword>
<dbReference type="Pfam" id="PF09011">
    <property type="entry name" value="HMG_box_2"/>
    <property type="match status" value="1"/>
</dbReference>
<comment type="caution">
    <text evidence="4">The sequence shown here is derived from an EMBL/GenBank/DDBJ whole genome shotgun (WGS) entry which is preliminary data.</text>
</comment>
<dbReference type="GO" id="GO:0005634">
    <property type="term" value="C:nucleus"/>
    <property type="evidence" value="ECO:0007669"/>
    <property type="project" value="UniProtKB-UniRule"/>
</dbReference>